<dbReference type="RefSeq" id="WP_200343886.1">
    <property type="nucleotide sequence ID" value="NZ_NRRL01000160.1"/>
</dbReference>
<name>A0ABS1DP09_9PROT</name>
<protein>
    <submittedName>
        <fullName evidence="1">Uncharacterized protein</fullName>
    </submittedName>
</protein>
<comment type="caution">
    <text evidence="1">The sequence shown here is derived from an EMBL/GenBank/DDBJ whole genome shotgun (WGS) entry which is preliminary data.</text>
</comment>
<reference evidence="1 2" key="1">
    <citation type="journal article" date="2020" name="Microorganisms">
        <title>Osmotic Adaptation and Compatible Solute Biosynthesis of Phototrophic Bacteria as Revealed from Genome Analyses.</title>
        <authorList>
            <person name="Imhoff J.F."/>
            <person name="Rahn T."/>
            <person name="Kunzel S."/>
            <person name="Keller A."/>
            <person name="Neulinger S.C."/>
        </authorList>
    </citation>
    <scope>NUCLEOTIDE SEQUENCE [LARGE SCALE GENOMIC DNA]</scope>
    <source>
        <strain evidence="1 2">DSM 9895</strain>
    </source>
</reference>
<evidence type="ECO:0000313" key="1">
    <source>
        <dbReference type="EMBL" id="MBK1671238.1"/>
    </source>
</evidence>
<organism evidence="1 2">
    <name type="scientific">Rhodovibrio sodomensis</name>
    <dbReference type="NCBI Taxonomy" id="1088"/>
    <lineage>
        <taxon>Bacteria</taxon>
        <taxon>Pseudomonadati</taxon>
        <taxon>Pseudomonadota</taxon>
        <taxon>Alphaproteobacteria</taxon>
        <taxon>Rhodospirillales</taxon>
        <taxon>Rhodovibrionaceae</taxon>
        <taxon>Rhodovibrio</taxon>
    </lineage>
</organism>
<gene>
    <name evidence="1" type="ORF">CKO28_24865</name>
</gene>
<sequence length="63" mass="6523">MSGAGLGVIRRQGMAAWVRTALNAPEPPPDLPAVPCQPLPSASELTRLLAGLVVTLVEEPVHA</sequence>
<proteinExistence type="predicted"/>
<keyword evidence="2" id="KW-1185">Reference proteome</keyword>
<dbReference type="EMBL" id="NRRL01000160">
    <property type="protein sequence ID" value="MBK1671238.1"/>
    <property type="molecule type" value="Genomic_DNA"/>
</dbReference>
<evidence type="ECO:0000313" key="2">
    <source>
        <dbReference type="Proteomes" id="UP001296873"/>
    </source>
</evidence>
<accession>A0ABS1DP09</accession>
<dbReference type="Proteomes" id="UP001296873">
    <property type="component" value="Unassembled WGS sequence"/>
</dbReference>